<keyword evidence="2" id="KW-0449">Lipoprotein</keyword>
<dbReference type="EMBL" id="WFLI01000022">
    <property type="protein sequence ID" value="KAB8063439.1"/>
    <property type="molecule type" value="Genomic_DNA"/>
</dbReference>
<proteinExistence type="inferred from homology"/>
<dbReference type="InterPro" id="IPR003423">
    <property type="entry name" value="OMP_efflux"/>
</dbReference>
<feature type="signal peptide" evidence="2">
    <location>
        <begin position="1"/>
        <end position="22"/>
    </location>
</feature>
<dbReference type="AlphaFoldDB" id="A0A6I1I1L3"/>
<dbReference type="NCBIfam" id="TIGR01845">
    <property type="entry name" value="outer_NodT"/>
    <property type="match status" value="1"/>
</dbReference>
<dbReference type="InterPro" id="IPR010131">
    <property type="entry name" value="MdtP/NodT-like"/>
</dbReference>
<evidence type="ECO:0000256" key="4">
    <source>
        <dbReference type="SAM" id="MobiDB-lite"/>
    </source>
</evidence>
<keyword evidence="2" id="KW-0472">Membrane</keyword>
<dbReference type="PANTHER" id="PTHR30203">
    <property type="entry name" value="OUTER MEMBRANE CATION EFFLUX PROTEIN"/>
    <property type="match status" value="1"/>
</dbReference>
<dbReference type="RefSeq" id="WP_152283717.1">
    <property type="nucleotide sequence ID" value="NZ_WFLI01000022.1"/>
</dbReference>
<feature type="coiled-coil region" evidence="3">
    <location>
        <begin position="395"/>
        <end position="422"/>
    </location>
</feature>
<dbReference type="Pfam" id="PF02321">
    <property type="entry name" value="OEP"/>
    <property type="match status" value="2"/>
</dbReference>
<keyword evidence="2" id="KW-0564">Palmitate</keyword>
<dbReference type="Gene3D" id="1.20.1600.10">
    <property type="entry name" value="Outer membrane efflux proteins (OEP)"/>
    <property type="match status" value="1"/>
</dbReference>
<dbReference type="Gene3D" id="2.20.200.10">
    <property type="entry name" value="Outer membrane efflux proteins (OEP)"/>
    <property type="match status" value="1"/>
</dbReference>
<comment type="similarity">
    <text evidence="1 2">Belongs to the outer membrane factor (OMF) (TC 1.B.17) family.</text>
</comment>
<feature type="region of interest" description="Disordered" evidence="4">
    <location>
        <begin position="32"/>
        <end position="58"/>
    </location>
</feature>
<dbReference type="GO" id="GO:0005886">
    <property type="term" value="C:plasma membrane"/>
    <property type="evidence" value="ECO:0007669"/>
    <property type="project" value="UniProtKB-SubCell"/>
</dbReference>
<dbReference type="SUPFAM" id="SSF56954">
    <property type="entry name" value="Outer membrane efflux proteins (OEP)"/>
    <property type="match status" value="1"/>
</dbReference>
<organism evidence="5 6">
    <name type="scientific">Janthinobacterium violaceinigrum</name>
    <dbReference type="NCBI Taxonomy" id="2654252"/>
    <lineage>
        <taxon>Bacteria</taxon>
        <taxon>Pseudomonadati</taxon>
        <taxon>Pseudomonadota</taxon>
        <taxon>Betaproteobacteria</taxon>
        <taxon>Burkholderiales</taxon>
        <taxon>Oxalobacteraceae</taxon>
        <taxon>Janthinobacterium</taxon>
    </lineage>
</organism>
<dbReference type="PROSITE" id="PS51257">
    <property type="entry name" value="PROKAR_LIPOPROTEIN"/>
    <property type="match status" value="1"/>
</dbReference>
<dbReference type="PANTHER" id="PTHR30203:SF33">
    <property type="entry name" value="BLR4455 PROTEIN"/>
    <property type="match status" value="1"/>
</dbReference>
<keyword evidence="6" id="KW-1185">Reference proteome</keyword>
<comment type="caution">
    <text evidence="5">The sequence shown here is derived from an EMBL/GenBank/DDBJ whole genome shotgun (WGS) entry which is preliminary data.</text>
</comment>
<keyword evidence="3" id="KW-0175">Coiled coil</keyword>
<gene>
    <name evidence="5" type="ORF">GCN75_18320</name>
</gene>
<evidence type="ECO:0000256" key="1">
    <source>
        <dbReference type="ARBA" id="ARBA00007613"/>
    </source>
</evidence>
<comment type="subcellular location">
    <subcellularLocation>
        <location evidence="2">Cell membrane</location>
        <topology evidence="2">Lipid-anchor</topology>
    </subcellularLocation>
</comment>
<keyword evidence="2" id="KW-0732">Signal</keyword>
<name>A0A6I1I1L3_9BURK</name>
<reference evidence="5 6" key="1">
    <citation type="submission" date="2019-10" db="EMBL/GenBank/DDBJ databases">
        <title>Three novel species isolated from a subtropical stream in China.</title>
        <authorList>
            <person name="Lu H."/>
        </authorList>
    </citation>
    <scope>NUCLEOTIDE SEQUENCE [LARGE SCALE GENOMIC DNA]</scope>
    <source>
        <strain evidence="5 6">FT13W</strain>
    </source>
</reference>
<feature type="chain" id="PRO_5026375942" evidence="2">
    <location>
        <begin position="23"/>
        <end position="501"/>
    </location>
</feature>
<evidence type="ECO:0000313" key="5">
    <source>
        <dbReference type="EMBL" id="KAB8063439.1"/>
    </source>
</evidence>
<evidence type="ECO:0000256" key="2">
    <source>
        <dbReference type="RuleBase" id="RU362097"/>
    </source>
</evidence>
<feature type="compositionally biased region" description="Low complexity" evidence="4">
    <location>
        <begin position="45"/>
        <end position="58"/>
    </location>
</feature>
<keyword evidence="2" id="KW-1134">Transmembrane beta strand</keyword>
<protein>
    <submittedName>
        <fullName evidence="5">Efflux transporter outer membrane subunit</fullName>
    </submittedName>
</protein>
<dbReference type="Proteomes" id="UP000468717">
    <property type="component" value="Unassembled WGS sequence"/>
</dbReference>
<accession>A0A6I1I1L3</accession>
<dbReference type="GO" id="GO:0015562">
    <property type="term" value="F:efflux transmembrane transporter activity"/>
    <property type="evidence" value="ECO:0007669"/>
    <property type="project" value="InterPro"/>
</dbReference>
<keyword evidence="2" id="KW-0812">Transmembrane</keyword>
<sequence length="501" mass="52558">MPSSIRQPSLGILMACLLAACAAGPEFHRPAAPGGGDSYTPAPLPAQTAAAPGPAGQAQRFVPGQDIPAQWWSLFQSTALDRLVRDALARSPGLASAQAALRQADENYRALSGSLLTPEVGAQLGVTREKTSRLEGAGGVLNLYNASVNVSYALDVFGGNKRQLEGLQALVDYRQYQLEAVYLALMGNLVTTAIRDASLRGQLQATGEILDAQQKQLDVIEQQFRFGAIPRATVLLQRNTVAQTRASVPPLEKALALTRHQLSVYAGRLPSEPGLPEFDLASLHLPQDLPVSLPSALVRQRPDIRASEALLQQASAQIGVATAAMYPQITLTGNVGALATSFPALLHGSSSVWGVAAGLAQPLFNGGALRARRRAAIAAYEGAAADYRATVLGAFQNVADSLRALEADAAALQQQAEVEALASESLALSTQQFKLGAISYLSLLDAQRTYQQARVGLVQAQAARHADSAALFQALGGGWWNRPALPAVSTATSLPLAAGTD</sequence>
<evidence type="ECO:0000256" key="3">
    <source>
        <dbReference type="SAM" id="Coils"/>
    </source>
</evidence>
<evidence type="ECO:0000313" key="6">
    <source>
        <dbReference type="Proteomes" id="UP000468717"/>
    </source>
</evidence>